<dbReference type="AlphaFoldDB" id="A0A5J4UVL4"/>
<evidence type="ECO:0008006" key="4">
    <source>
        <dbReference type="Google" id="ProtNLM"/>
    </source>
</evidence>
<dbReference type="GO" id="GO:0015074">
    <property type="term" value="P:DNA integration"/>
    <property type="evidence" value="ECO:0007669"/>
    <property type="project" value="InterPro"/>
</dbReference>
<evidence type="ECO:0000256" key="1">
    <source>
        <dbReference type="ARBA" id="ARBA00023172"/>
    </source>
</evidence>
<comment type="caution">
    <text evidence="2">The sequence shown here is derived from an EMBL/GenBank/DDBJ whole genome shotgun (WGS) entry which is preliminary data.</text>
</comment>
<dbReference type="GO" id="GO:0006310">
    <property type="term" value="P:DNA recombination"/>
    <property type="evidence" value="ECO:0007669"/>
    <property type="project" value="UniProtKB-KW"/>
</dbReference>
<evidence type="ECO:0000313" key="2">
    <source>
        <dbReference type="EMBL" id="KAA6373785.1"/>
    </source>
</evidence>
<dbReference type="EMBL" id="SNRW01012467">
    <property type="protein sequence ID" value="KAA6373785.1"/>
    <property type="molecule type" value="Genomic_DNA"/>
</dbReference>
<dbReference type="GO" id="GO:0003677">
    <property type="term" value="F:DNA binding"/>
    <property type="evidence" value="ECO:0007669"/>
    <property type="project" value="InterPro"/>
</dbReference>
<gene>
    <name evidence="2" type="ORF">EZS28_030687</name>
</gene>
<name>A0A5J4UVL4_9EUKA</name>
<keyword evidence="1" id="KW-0233">DNA recombination</keyword>
<feature type="non-terminal residue" evidence="2">
    <location>
        <position position="1"/>
    </location>
</feature>
<dbReference type="InterPro" id="IPR011010">
    <property type="entry name" value="DNA_brk_join_enz"/>
</dbReference>
<organism evidence="2 3">
    <name type="scientific">Streblomastix strix</name>
    <dbReference type="NCBI Taxonomy" id="222440"/>
    <lineage>
        <taxon>Eukaryota</taxon>
        <taxon>Metamonada</taxon>
        <taxon>Preaxostyla</taxon>
        <taxon>Oxymonadida</taxon>
        <taxon>Streblomastigidae</taxon>
        <taxon>Streblomastix</taxon>
    </lineage>
</organism>
<sequence>YTIEDIMMKKILVTHTEFMTWLTRIRKTEPSLAKHHASILDTMLSLIFGTVSVSSTVQRLNTQSEWKRLQIQTYLYRTLMISIELQQFASHLNNLGRERYDVRKTNDPRVYPTNTFFYWLVRLRKHFQQGPTDLIHIFWTENWKHADQRYISAHLDRLIQTYGIKGATANSIRHASSTELAAQSFDGKPINIFTNHTSDSKMNQNLYIFAVNREQDSIASALVNNHGEKQATYIISKQRGEARVSEGAVLQQSPLGDDLQ</sequence>
<proteinExistence type="predicted"/>
<dbReference type="SUPFAM" id="SSF56349">
    <property type="entry name" value="DNA breaking-rejoining enzymes"/>
    <property type="match status" value="1"/>
</dbReference>
<reference evidence="2 3" key="1">
    <citation type="submission" date="2019-03" db="EMBL/GenBank/DDBJ databases">
        <title>Single cell metagenomics reveals metabolic interactions within the superorganism composed of flagellate Streblomastix strix and complex community of Bacteroidetes bacteria on its surface.</title>
        <authorList>
            <person name="Treitli S.C."/>
            <person name="Kolisko M."/>
            <person name="Husnik F."/>
            <person name="Keeling P."/>
            <person name="Hampl V."/>
        </authorList>
    </citation>
    <scope>NUCLEOTIDE SEQUENCE [LARGE SCALE GENOMIC DNA]</scope>
    <source>
        <strain evidence="2">ST1C</strain>
    </source>
</reference>
<dbReference type="Gene3D" id="1.10.443.10">
    <property type="entry name" value="Intergrase catalytic core"/>
    <property type="match status" value="1"/>
</dbReference>
<dbReference type="Proteomes" id="UP000324800">
    <property type="component" value="Unassembled WGS sequence"/>
</dbReference>
<protein>
    <recommendedName>
        <fullName evidence="4">Tyr recombinase domain-containing protein</fullName>
    </recommendedName>
</protein>
<dbReference type="InterPro" id="IPR013762">
    <property type="entry name" value="Integrase-like_cat_sf"/>
</dbReference>
<evidence type="ECO:0000313" key="3">
    <source>
        <dbReference type="Proteomes" id="UP000324800"/>
    </source>
</evidence>
<accession>A0A5J4UVL4</accession>